<dbReference type="InterPro" id="IPR023799">
    <property type="entry name" value="RbfA_dom_sf"/>
</dbReference>
<accession>A0A1T4NJC1</accession>
<dbReference type="GO" id="GO:0030490">
    <property type="term" value="P:maturation of SSU-rRNA"/>
    <property type="evidence" value="ECO:0007669"/>
    <property type="project" value="UniProtKB-UniRule"/>
</dbReference>
<keyword evidence="4" id="KW-1185">Reference proteome</keyword>
<dbReference type="PANTHER" id="PTHR33515">
    <property type="entry name" value="RIBOSOME-BINDING FACTOR A, CHLOROPLASTIC-RELATED"/>
    <property type="match status" value="1"/>
</dbReference>
<evidence type="ECO:0000256" key="2">
    <source>
        <dbReference type="HAMAP-Rule" id="MF_00003"/>
    </source>
</evidence>
<sequence length="117" mass="13050">MAGYRIDRITEDIKRELIAILREVKDPRVGGMLTVVKVDVSNDLSYAKVYISALEGVDKAKEAVKGLKAAQGFIRGRLGSSLHLRKTPELRFVADDSIEKGMELFDKLKGIETKDED</sequence>
<dbReference type="Proteomes" id="UP000190657">
    <property type="component" value="Unassembled WGS sequence"/>
</dbReference>
<reference evidence="3 4" key="1">
    <citation type="submission" date="2017-02" db="EMBL/GenBank/DDBJ databases">
        <authorList>
            <person name="Peterson S.W."/>
        </authorList>
    </citation>
    <scope>NUCLEOTIDE SEQUENCE [LARGE SCALE GENOMIC DNA]</scope>
    <source>
        <strain evidence="3 4">ATCC 51222</strain>
    </source>
</reference>
<proteinExistence type="inferred from homology"/>
<keyword evidence="2" id="KW-0963">Cytoplasm</keyword>
<organism evidence="3 4">
    <name type="scientific">Eubacterium coprostanoligenes</name>
    <dbReference type="NCBI Taxonomy" id="290054"/>
    <lineage>
        <taxon>Bacteria</taxon>
        <taxon>Bacillati</taxon>
        <taxon>Bacillota</taxon>
        <taxon>Clostridia</taxon>
        <taxon>Eubacteriales</taxon>
        <taxon>Eubacteriaceae</taxon>
        <taxon>Eubacterium</taxon>
    </lineage>
</organism>
<evidence type="ECO:0000256" key="1">
    <source>
        <dbReference type="ARBA" id="ARBA00022517"/>
    </source>
</evidence>
<dbReference type="Gene3D" id="3.30.300.20">
    <property type="match status" value="1"/>
</dbReference>
<dbReference type="PANTHER" id="PTHR33515:SF1">
    <property type="entry name" value="RIBOSOME-BINDING FACTOR A, CHLOROPLASTIC-RELATED"/>
    <property type="match status" value="1"/>
</dbReference>
<dbReference type="Pfam" id="PF02033">
    <property type="entry name" value="RBFA"/>
    <property type="match status" value="1"/>
</dbReference>
<dbReference type="EMBL" id="FUWW01000023">
    <property type="protein sequence ID" value="SJZ79359.1"/>
    <property type="molecule type" value="Genomic_DNA"/>
</dbReference>
<dbReference type="HAMAP" id="MF_00003">
    <property type="entry name" value="RbfA"/>
    <property type="match status" value="1"/>
</dbReference>
<dbReference type="RefSeq" id="WP_078769054.1">
    <property type="nucleotide sequence ID" value="NZ_FUWW01000023.1"/>
</dbReference>
<dbReference type="InterPro" id="IPR015946">
    <property type="entry name" value="KH_dom-like_a/b"/>
</dbReference>
<dbReference type="InterPro" id="IPR000238">
    <property type="entry name" value="RbfA"/>
</dbReference>
<comment type="subcellular location">
    <subcellularLocation>
        <location evidence="2">Cytoplasm</location>
    </subcellularLocation>
</comment>
<dbReference type="SUPFAM" id="SSF89919">
    <property type="entry name" value="Ribosome-binding factor A, RbfA"/>
    <property type="match status" value="1"/>
</dbReference>
<dbReference type="PROSITE" id="PS01319">
    <property type="entry name" value="RBFA"/>
    <property type="match status" value="1"/>
</dbReference>
<name>A0A1T4NJC1_9FIRM</name>
<evidence type="ECO:0000313" key="4">
    <source>
        <dbReference type="Proteomes" id="UP000190657"/>
    </source>
</evidence>
<dbReference type="STRING" id="290054.SAMN02745114_01621"/>
<dbReference type="GO" id="GO:0005829">
    <property type="term" value="C:cytosol"/>
    <property type="evidence" value="ECO:0007669"/>
    <property type="project" value="TreeGrafter"/>
</dbReference>
<dbReference type="OrthoDB" id="307788at2"/>
<keyword evidence="1 2" id="KW-0690">Ribosome biogenesis</keyword>
<comment type="subunit">
    <text evidence="2">Monomer. Binds 30S ribosomal subunits, but not 50S ribosomal subunits or 70S ribosomes.</text>
</comment>
<evidence type="ECO:0000313" key="3">
    <source>
        <dbReference type="EMBL" id="SJZ79359.1"/>
    </source>
</evidence>
<dbReference type="NCBIfam" id="TIGR00082">
    <property type="entry name" value="rbfA"/>
    <property type="match status" value="1"/>
</dbReference>
<dbReference type="InterPro" id="IPR020053">
    <property type="entry name" value="Ribosome-bd_factorA_CS"/>
</dbReference>
<dbReference type="AlphaFoldDB" id="A0A1T4NJC1"/>
<protein>
    <recommendedName>
        <fullName evidence="2">Ribosome-binding factor A</fullName>
    </recommendedName>
</protein>
<comment type="similarity">
    <text evidence="2">Belongs to the RbfA family.</text>
</comment>
<dbReference type="GO" id="GO:0043024">
    <property type="term" value="F:ribosomal small subunit binding"/>
    <property type="evidence" value="ECO:0007669"/>
    <property type="project" value="TreeGrafter"/>
</dbReference>
<comment type="function">
    <text evidence="2">One of several proteins that assist in the late maturation steps of the functional core of the 30S ribosomal subunit. Associates with free 30S ribosomal subunits (but not with 30S subunits that are part of 70S ribosomes or polysomes). Required for efficient processing of 16S rRNA. May interact with the 5'-terminal helix region of 16S rRNA.</text>
</comment>
<gene>
    <name evidence="2" type="primary">rbfA</name>
    <name evidence="3" type="ORF">SAMN02745114_01621</name>
</gene>